<evidence type="ECO:0000313" key="3">
    <source>
        <dbReference type="EMBL" id="KAL3664399.1"/>
    </source>
</evidence>
<accession>A0ABD3FHC3</accession>
<feature type="transmembrane region" description="Helical" evidence="1">
    <location>
        <begin position="133"/>
        <end position="154"/>
    </location>
</feature>
<keyword evidence="1" id="KW-0812">Transmembrane</keyword>
<gene>
    <name evidence="3" type="ORF">V7S43_010722</name>
</gene>
<evidence type="ECO:0000313" key="4">
    <source>
        <dbReference type="Proteomes" id="UP001632037"/>
    </source>
</evidence>
<comment type="caution">
    <text evidence="3">The sequence shown here is derived from an EMBL/GenBank/DDBJ whole genome shotgun (WGS) entry which is preliminary data.</text>
</comment>
<protein>
    <recommendedName>
        <fullName evidence="5">RxLR effector protein</fullName>
    </recommendedName>
</protein>
<sequence length="158" mass="17115">MVQFPSCPQLRKDISSDNMRCGQFLVLLIAFVVCCNATPTTSDTVAASRIAHRNLKGSENAIEDSYATDEERAGGAPTTGLNKLKNVFQTVKTKTDVVNALKKMPTKLSAKDAEVARQFVAKIQEKTKINKKAVGITLLVFLLITGGTVAVANYTRSH</sequence>
<evidence type="ECO:0000256" key="2">
    <source>
        <dbReference type="SAM" id="SignalP"/>
    </source>
</evidence>
<feature type="signal peptide" evidence="2">
    <location>
        <begin position="1"/>
        <end position="37"/>
    </location>
</feature>
<organism evidence="3 4">
    <name type="scientific">Phytophthora oleae</name>
    <dbReference type="NCBI Taxonomy" id="2107226"/>
    <lineage>
        <taxon>Eukaryota</taxon>
        <taxon>Sar</taxon>
        <taxon>Stramenopiles</taxon>
        <taxon>Oomycota</taxon>
        <taxon>Peronosporomycetes</taxon>
        <taxon>Peronosporales</taxon>
        <taxon>Peronosporaceae</taxon>
        <taxon>Phytophthora</taxon>
    </lineage>
</organism>
<keyword evidence="1" id="KW-0472">Membrane</keyword>
<dbReference type="EMBL" id="JBIMZQ010000024">
    <property type="protein sequence ID" value="KAL3664399.1"/>
    <property type="molecule type" value="Genomic_DNA"/>
</dbReference>
<evidence type="ECO:0008006" key="5">
    <source>
        <dbReference type="Google" id="ProtNLM"/>
    </source>
</evidence>
<name>A0ABD3FHC3_9STRA</name>
<proteinExistence type="predicted"/>
<keyword evidence="4" id="KW-1185">Reference proteome</keyword>
<keyword evidence="2" id="KW-0732">Signal</keyword>
<feature type="chain" id="PRO_5044824214" description="RxLR effector protein" evidence="2">
    <location>
        <begin position="38"/>
        <end position="158"/>
    </location>
</feature>
<keyword evidence="1" id="KW-1133">Transmembrane helix</keyword>
<reference evidence="3 4" key="1">
    <citation type="submission" date="2024-09" db="EMBL/GenBank/DDBJ databases">
        <title>Genome sequencing and assembly of Phytophthora oleae, isolate VK10A, causative agent of rot of olive drupes.</title>
        <authorList>
            <person name="Conti Taguali S."/>
            <person name="Riolo M."/>
            <person name="La Spada F."/>
            <person name="Cacciola S.O."/>
            <person name="Dionisio G."/>
        </authorList>
    </citation>
    <scope>NUCLEOTIDE SEQUENCE [LARGE SCALE GENOMIC DNA]</scope>
    <source>
        <strain evidence="3 4">VK10A</strain>
    </source>
</reference>
<evidence type="ECO:0000256" key="1">
    <source>
        <dbReference type="SAM" id="Phobius"/>
    </source>
</evidence>
<dbReference type="Proteomes" id="UP001632037">
    <property type="component" value="Unassembled WGS sequence"/>
</dbReference>
<dbReference type="AlphaFoldDB" id="A0ABD3FHC3"/>